<reference evidence="4 5" key="1">
    <citation type="submission" date="2016-10" db="EMBL/GenBank/DDBJ databases">
        <authorList>
            <person name="de Groot N.N."/>
        </authorList>
    </citation>
    <scope>NUCLEOTIDE SEQUENCE [LARGE SCALE GENOMIC DNA]</scope>
    <source>
        <strain evidence="4 5">ATCC 35022</strain>
    </source>
</reference>
<feature type="signal peptide" evidence="3">
    <location>
        <begin position="1"/>
        <end position="19"/>
    </location>
</feature>
<dbReference type="InterPro" id="IPR025738">
    <property type="entry name" value="BatD"/>
</dbReference>
<sequence length="437" mass="46249">MRVWLALGLLLGLAGAAAGQEQSAEEQAIASKKPFLRTSLEETSAIPGQALIYRIEILTPTFLPKPPIFPSFEVPDVMVRLPERASGPISESIERETWAGVGRSYRLTPMVPGRFTIPAGVIKVTYADPETSAPVVVNLRTEPLSFVAARPPGTEDLDPFIAAENIEIEQTVSGDPAALAPGDSIVREVTVRIDGVSPLFIPPLIAPLESNVIASYPAEPAIAETDDRGALSGTRVDRVTYIAQAGGQVDLPEISIRWFNLDSGKVESGSVPGIALRISGPPPSVDPFDWTRLALLVLAGAVVLGLVSWGVYLAWPRIAAWRNRRHAEWLASESFAYGKAEAAIRGRRFSDATAAIALWRRRASGREGGADAALDAAMARLGRSIYGVASGSGGVPGTEAWSAALAALKSSRRDRCSTHPEGGHPLPPLNPSAPAAG</sequence>
<keyword evidence="2" id="KW-0472">Membrane</keyword>
<proteinExistence type="predicted"/>
<dbReference type="Proteomes" id="UP000199071">
    <property type="component" value="Unassembled WGS sequence"/>
</dbReference>
<feature type="transmembrane region" description="Helical" evidence="2">
    <location>
        <begin position="293"/>
        <end position="315"/>
    </location>
</feature>
<evidence type="ECO:0000256" key="1">
    <source>
        <dbReference type="SAM" id="MobiDB-lite"/>
    </source>
</evidence>
<feature type="region of interest" description="Disordered" evidence="1">
    <location>
        <begin position="412"/>
        <end position="437"/>
    </location>
</feature>
<dbReference type="STRING" id="665467.SAMN02982931_01058"/>
<keyword evidence="2" id="KW-1133">Transmembrane helix</keyword>
<gene>
    <name evidence="4" type="ORF">SAMN02982931_01058</name>
</gene>
<dbReference type="AlphaFoldDB" id="A0A1G6B0B6"/>
<dbReference type="RefSeq" id="WP_090875244.1">
    <property type="nucleotide sequence ID" value="NZ_FMXQ01000002.1"/>
</dbReference>
<dbReference type="PANTHER" id="PTHR40940:SF1">
    <property type="entry name" value="PROTEIN BATD"/>
    <property type="match status" value="1"/>
</dbReference>
<accession>A0A1G6B0B6</accession>
<name>A0A1G6B0B6_9HYPH</name>
<evidence type="ECO:0000256" key="3">
    <source>
        <dbReference type="SAM" id="SignalP"/>
    </source>
</evidence>
<protein>
    <submittedName>
        <fullName evidence="4">Oxygen tolerance</fullName>
    </submittedName>
</protein>
<dbReference type="EMBL" id="FMXQ01000002">
    <property type="protein sequence ID" value="SDB13963.1"/>
    <property type="molecule type" value="Genomic_DNA"/>
</dbReference>
<evidence type="ECO:0000256" key="2">
    <source>
        <dbReference type="SAM" id="Phobius"/>
    </source>
</evidence>
<feature type="chain" id="PRO_5011437546" evidence="3">
    <location>
        <begin position="20"/>
        <end position="437"/>
    </location>
</feature>
<keyword evidence="5" id="KW-1185">Reference proteome</keyword>
<dbReference type="OrthoDB" id="7699970at2"/>
<dbReference type="PANTHER" id="PTHR40940">
    <property type="entry name" value="PROTEIN BATD-RELATED"/>
    <property type="match status" value="1"/>
</dbReference>
<evidence type="ECO:0000313" key="5">
    <source>
        <dbReference type="Proteomes" id="UP000199071"/>
    </source>
</evidence>
<organism evidence="4 5">
    <name type="scientific">Bauldia litoralis</name>
    <dbReference type="NCBI Taxonomy" id="665467"/>
    <lineage>
        <taxon>Bacteria</taxon>
        <taxon>Pseudomonadati</taxon>
        <taxon>Pseudomonadota</taxon>
        <taxon>Alphaproteobacteria</taxon>
        <taxon>Hyphomicrobiales</taxon>
        <taxon>Kaistiaceae</taxon>
        <taxon>Bauldia</taxon>
    </lineage>
</organism>
<evidence type="ECO:0000313" key="4">
    <source>
        <dbReference type="EMBL" id="SDB13963.1"/>
    </source>
</evidence>
<keyword evidence="3" id="KW-0732">Signal</keyword>
<feature type="compositionally biased region" description="Basic and acidic residues" evidence="1">
    <location>
        <begin position="412"/>
        <end position="422"/>
    </location>
</feature>
<keyword evidence="2" id="KW-0812">Transmembrane</keyword>